<evidence type="ECO:0000313" key="2">
    <source>
        <dbReference type="EMBL" id="MDC7682154.1"/>
    </source>
</evidence>
<dbReference type="EMBL" id="JAQQKX010000001">
    <property type="protein sequence ID" value="MDC7682154.1"/>
    <property type="molecule type" value="Genomic_DNA"/>
</dbReference>
<organism evidence="2 3">
    <name type="scientific">Asticcacaulis aquaticus</name>
    <dbReference type="NCBI Taxonomy" id="2984212"/>
    <lineage>
        <taxon>Bacteria</taxon>
        <taxon>Pseudomonadati</taxon>
        <taxon>Pseudomonadota</taxon>
        <taxon>Alphaproteobacteria</taxon>
        <taxon>Caulobacterales</taxon>
        <taxon>Caulobacteraceae</taxon>
        <taxon>Asticcacaulis</taxon>
    </lineage>
</organism>
<dbReference type="Proteomes" id="UP001214854">
    <property type="component" value="Unassembled WGS sequence"/>
</dbReference>
<dbReference type="Pfam" id="PF13471">
    <property type="entry name" value="Transglut_core3"/>
    <property type="match status" value="1"/>
</dbReference>
<dbReference type="InterPro" id="IPR053521">
    <property type="entry name" value="McjB-like"/>
</dbReference>
<dbReference type="NCBIfam" id="NF033537">
    <property type="entry name" value="lasso_biosyn_B2"/>
    <property type="match status" value="1"/>
</dbReference>
<dbReference type="RefSeq" id="WP_272746657.1">
    <property type="nucleotide sequence ID" value="NZ_JAQQKX010000001.1"/>
</dbReference>
<keyword evidence="3" id="KW-1185">Reference proteome</keyword>
<gene>
    <name evidence="2" type="ORF">PQU92_02635</name>
</gene>
<evidence type="ECO:0000313" key="3">
    <source>
        <dbReference type="Proteomes" id="UP001214854"/>
    </source>
</evidence>
<sequence>MTLRLAPHISYCLLAERPVFFDVSNDRYFHLPDDLENPFLFGSKHGKVDQAVADRLIQLGVLEVCAPDAAGWCPVDHSPAVVSVLELDQPEPPVTLAGICEVAWIVLTEKGGLSHKSLQSRLPPVFPAQTSADISNTTIIQNALFFRRARRYVPVDTICLLDSLSLLIFLRRRGISATLVFGVNLTPFSAHCWVQAGDLLLNDTVGGVQSYLPIRVF</sequence>
<accession>A0ABT5HQ29</accession>
<feature type="domain" description="Microcin J25-processing protein McjB C-terminal" evidence="1">
    <location>
        <begin position="136"/>
        <end position="215"/>
    </location>
</feature>
<comment type="caution">
    <text evidence="2">The sequence shown here is derived from an EMBL/GenBank/DDBJ whole genome shotgun (WGS) entry which is preliminary data.</text>
</comment>
<proteinExistence type="predicted"/>
<evidence type="ECO:0000259" key="1">
    <source>
        <dbReference type="Pfam" id="PF13471"/>
    </source>
</evidence>
<dbReference type="InterPro" id="IPR032708">
    <property type="entry name" value="McjB_C"/>
</dbReference>
<name>A0ABT5HQ29_9CAUL</name>
<protein>
    <submittedName>
        <fullName evidence="2">Lasso peptide biosynthesis B2 protein</fullName>
    </submittedName>
</protein>
<reference evidence="2 3" key="1">
    <citation type="submission" date="2023-01" db="EMBL/GenBank/DDBJ databases">
        <title>Novel species of the genus Asticcacaulis isolated from rivers.</title>
        <authorList>
            <person name="Lu H."/>
        </authorList>
    </citation>
    <scope>NUCLEOTIDE SEQUENCE [LARGE SCALE GENOMIC DNA]</scope>
    <source>
        <strain evidence="2 3">BYS171W</strain>
    </source>
</reference>